<proteinExistence type="predicted"/>
<keyword evidence="3" id="KW-1185">Reference proteome</keyword>
<dbReference type="Proteomes" id="UP000729402">
    <property type="component" value="Unassembled WGS sequence"/>
</dbReference>
<name>A0A8J5V0X6_ZIZPA</name>
<protein>
    <submittedName>
        <fullName evidence="2">Uncharacterized protein</fullName>
    </submittedName>
</protein>
<dbReference type="EMBL" id="JAAALK010000290">
    <property type="protein sequence ID" value="KAG8045630.1"/>
    <property type="molecule type" value="Genomic_DNA"/>
</dbReference>
<feature type="transmembrane region" description="Helical" evidence="1">
    <location>
        <begin position="20"/>
        <end position="42"/>
    </location>
</feature>
<sequence>MRPPPPDCLRFQYTSTSSRVLARVLVTLMTAVSLWLVLGLAVEATAAAAAPASVARTDHPRMYYSAAAAAAAAAAGARALPAAAWPPAT</sequence>
<evidence type="ECO:0000313" key="2">
    <source>
        <dbReference type="EMBL" id="KAG8045630.1"/>
    </source>
</evidence>
<evidence type="ECO:0000256" key="1">
    <source>
        <dbReference type="SAM" id="Phobius"/>
    </source>
</evidence>
<evidence type="ECO:0000313" key="3">
    <source>
        <dbReference type="Proteomes" id="UP000729402"/>
    </source>
</evidence>
<reference evidence="2" key="1">
    <citation type="journal article" date="2021" name="bioRxiv">
        <title>Whole Genome Assembly and Annotation of Northern Wild Rice, Zizania palustris L., Supports a Whole Genome Duplication in the Zizania Genus.</title>
        <authorList>
            <person name="Haas M."/>
            <person name="Kono T."/>
            <person name="Macchietto M."/>
            <person name="Millas R."/>
            <person name="McGilp L."/>
            <person name="Shao M."/>
            <person name="Duquette J."/>
            <person name="Hirsch C.N."/>
            <person name="Kimball J."/>
        </authorList>
    </citation>
    <scope>NUCLEOTIDE SEQUENCE</scope>
    <source>
        <tissue evidence="2">Fresh leaf tissue</tissue>
    </source>
</reference>
<feature type="transmembrane region" description="Helical" evidence="1">
    <location>
        <begin position="62"/>
        <end position="80"/>
    </location>
</feature>
<organism evidence="2 3">
    <name type="scientific">Zizania palustris</name>
    <name type="common">Northern wild rice</name>
    <dbReference type="NCBI Taxonomy" id="103762"/>
    <lineage>
        <taxon>Eukaryota</taxon>
        <taxon>Viridiplantae</taxon>
        <taxon>Streptophyta</taxon>
        <taxon>Embryophyta</taxon>
        <taxon>Tracheophyta</taxon>
        <taxon>Spermatophyta</taxon>
        <taxon>Magnoliopsida</taxon>
        <taxon>Liliopsida</taxon>
        <taxon>Poales</taxon>
        <taxon>Poaceae</taxon>
        <taxon>BOP clade</taxon>
        <taxon>Oryzoideae</taxon>
        <taxon>Oryzeae</taxon>
        <taxon>Zizaniinae</taxon>
        <taxon>Zizania</taxon>
    </lineage>
</organism>
<dbReference type="AlphaFoldDB" id="A0A8J5V0X6"/>
<accession>A0A8J5V0X6</accession>
<gene>
    <name evidence="2" type="ORF">GUJ93_ZPchr0008g13896</name>
</gene>
<keyword evidence="1" id="KW-0472">Membrane</keyword>
<keyword evidence="1" id="KW-0812">Transmembrane</keyword>
<comment type="caution">
    <text evidence="2">The sequence shown here is derived from an EMBL/GenBank/DDBJ whole genome shotgun (WGS) entry which is preliminary data.</text>
</comment>
<reference evidence="2" key="2">
    <citation type="submission" date="2021-02" db="EMBL/GenBank/DDBJ databases">
        <authorList>
            <person name="Kimball J.A."/>
            <person name="Haas M.W."/>
            <person name="Macchietto M."/>
            <person name="Kono T."/>
            <person name="Duquette J."/>
            <person name="Shao M."/>
        </authorList>
    </citation>
    <scope>NUCLEOTIDE SEQUENCE</scope>
    <source>
        <tissue evidence="2">Fresh leaf tissue</tissue>
    </source>
</reference>
<keyword evidence="1" id="KW-1133">Transmembrane helix</keyword>